<protein>
    <submittedName>
        <fullName evidence="1">Uncharacterized protein</fullName>
    </submittedName>
</protein>
<name>A0A0E9UM90_ANGAN</name>
<organism evidence="1">
    <name type="scientific">Anguilla anguilla</name>
    <name type="common">European freshwater eel</name>
    <name type="synonym">Muraena anguilla</name>
    <dbReference type="NCBI Taxonomy" id="7936"/>
    <lineage>
        <taxon>Eukaryota</taxon>
        <taxon>Metazoa</taxon>
        <taxon>Chordata</taxon>
        <taxon>Craniata</taxon>
        <taxon>Vertebrata</taxon>
        <taxon>Euteleostomi</taxon>
        <taxon>Actinopterygii</taxon>
        <taxon>Neopterygii</taxon>
        <taxon>Teleostei</taxon>
        <taxon>Anguilliformes</taxon>
        <taxon>Anguillidae</taxon>
        <taxon>Anguilla</taxon>
    </lineage>
</organism>
<dbReference type="EMBL" id="GBXM01041613">
    <property type="protein sequence ID" value="JAH66964.1"/>
    <property type="molecule type" value="Transcribed_RNA"/>
</dbReference>
<proteinExistence type="predicted"/>
<accession>A0A0E9UM90</accession>
<reference evidence="1" key="2">
    <citation type="journal article" date="2015" name="Fish Shellfish Immunol.">
        <title>Early steps in the European eel (Anguilla anguilla)-Vibrio vulnificus interaction in the gills: Role of the RtxA13 toxin.</title>
        <authorList>
            <person name="Callol A."/>
            <person name="Pajuelo D."/>
            <person name="Ebbesson L."/>
            <person name="Teles M."/>
            <person name="MacKenzie S."/>
            <person name="Amaro C."/>
        </authorList>
    </citation>
    <scope>NUCLEOTIDE SEQUENCE</scope>
</reference>
<dbReference type="AlphaFoldDB" id="A0A0E9UM90"/>
<reference evidence="1" key="1">
    <citation type="submission" date="2014-11" db="EMBL/GenBank/DDBJ databases">
        <authorList>
            <person name="Amaro Gonzalez C."/>
        </authorList>
    </citation>
    <scope>NUCLEOTIDE SEQUENCE</scope>
</reference>
<sequence>MWSIMPEYHCHRHKFVAYLYFGRGQPLLLDRLIIILNTQSPFHIQHQNEYIILDVQWPTTFPYN</sequence>
<evidence type="ECO:0000313" key="1">
    <source>
        <dbReference type="EMBL" id="JAH66964.1"/>
    </source>
</evidence>